<comment type="caution">
    <text evidence="1">The sequence shown here is derived from an EMBL/GenBank/DDBJ whole genome shotgun (WGS) entry which is preliminary data.</text>
</comment>
<dbReference type="EMBL" id="RPOK01000004">
    <property type="protein sequence ID" value="RPJ66089.1"/>
    <property type="molecule type" value="Genomic_DNA"/>
</dbReference>
<dbReference type="RefSeq" id="WP_124028719.1">
    <property type="nucleotide sequence ID" value="NZ_JBHRSN010000007.1"/>
</dbReference>
<sequence length="115" mass="13459">MRKSDKKTDNAIRLSLTQVCELALKDIPGFRWLTHTVNYDHFPQSLCVICVFDTDEHLQEYLRSDNKQTLQSSIARALNDIGVSLKNPKKHILFDTEEDCNRQHQGNWRKRLTSM</sequence>
<reference evidence="1 2" key="1">
    <citation type="submission" date="2018-11" db="EMBL/GenBank/DDBJ databases">
        <authorList>
            <person name="Ye M.-Q."/>
            <person name="Du Z.-J."/>
        </authorList>
    </citation>
    <scope>NUCLEOTIDE SEQUENCE [LARGE SCALE GENOMIC DNA]</scope>
    <source>
        <strain evidence="1 2">U0105</strain>
    </source>
</reference>
<evidence type="ECO:0000313" key="1">
    <source>
        <dbReference type="EMBL" id="RPJ66089.1"/>
    </source>
</evidence>
<accession>A0A3N5Y6H4</accession>
<dbReference type="Proteomes" id="UP000275281">
    <property type="component" value="Unassembled WGS sequence"/>
</dbReference>
<protein>
    <submittedName>
        <fullName evidence="1">Fis family transcriptional regulator</fullName>
    </submittedName>
</protein>
<dbReference type="OrthoDB" id="6996126at2"/>
<dbReference type="AlphaFoldDB" id="A0A3N5Y6H4"/>
<gene>
    <name evidence="1" type="ORF">DRW07_14925</name>
</gene>
<keyword evidence="2" id="KW-1185">Reference proteome</keyword>
<proteinExistence type="predicted"/>
<organism evidence="1 2">
    <name type="scientific">Alteromonas sediminis</name>
    <dbReference type="NCBI Taxonomy" id="2259342"/>
    <lineage>
        <taxon>Bacteria</taxon>
        <taxon>Pseudomonadati</taxon>
        <taxon>Pseudomonadota</taxon>
        <taxon>Gammaproteobacteria</taxon>
        <taxon>Alteromonadales</taxon>
        <taxon>Alteromonadaceae</taxon>
        <taxon>Alteromonas/Salinimonas group</taxon>
        <taxon>Alteromonas</taxon>
    </lineage>
</organism>
<evidence type="ECO:0000313" key="2">
    <source>
        <dbReference type="Proteomes" id="UP000275281"/>
    </source>
</evidence>
<name>A0A3N5Y6H4_9ALTE</name>